<evidence type="ECO:0000313" key="4">
    <source>
        <dbReference type="EMBL" id="PRZ44489.1"/>
    </source>
</evidence>
<dbReference type="SUPFAM" id="SSF47473">
    <property type="entry name" value="EF-hand"/>
    <property type="match status" value="1"/>
</dbReference>
<organism evidence="4 5">
    <name type="scientific">Tritonibacter scottomollicae</name>
    <name type="common">Epibacterium scottomollicae</name>
    <dbReference type="NCBI Taxonomy" id="483013"/>
    <lineage>
        <taxon>Bacteria</taxon>
        <taxon>Pseudomonadati</taxon>
        <taxon>Pseudomonadota</taxon>
        <taxon>Alphaproteobacteria</taxon>
        <taxon>Rhodobacterales</taxon>
        <taxon>Paracoccaceae</taxon>
        <taxon>Tritonibacter</taxon>
    </lineage>
</organism>
<keyword evidence="2" id="KW-0732">Signal</keyword>
<dbReference type="EMBL" id="PVUF01000024">
    <property type="protein sequence ID" value="PRZ44489.1"/>
    <property type="molecule type" value="Genomic_DNA"/>
</dbReference>
<feature type="domain" description="EF-hand" evidence="3">
    <location>
        <begin position="44"/>
        <end position="56"/>
    </location>
</feature>
<feature type="signal peptide" evidence="2">
    <location>
        <begin position="1"/>
        <end position="21"/>
    </location>
</feature>
<proteinExistence type="predicted"/>
<feature type="region of interest" description="Disordered" evidence="1">
    <location>
        <begin position="65"/>
        <end position="93"/>
    </location>
</feature>
<evidence type="ECO:0000313" key="5">
    <source>
        <dbReference type="Proteomes" id="UP000237718"/>
    </source>
</evidence>
<dbReference type="OrthoDB" id="7851899at2"/>
<dbReference type="Gene3D" id="1.10.238.10">
    <property type="entry name" value="EF-hand"/>
    <property type="match status" value="1"/>
</dbReference>
<comment type="caution">
    <text evidence="4">The sequence shown here is derived from an EMBL/GenBank/DDBJ whole genome shotgun (WGS) entry which is preliminary data.</text>
</comment>
<dbReference type="GO" id="GO:0005509">
    <property type="term" value="F:calcium ion binding"/>
    <property type="evidence" value="ECO:0007669"/>
    <property type="project" value="InterPro"/>
</dbReference>
<feature type="chain" id="PRO_5015761859" evidence="2">
    <location>
        <begin position="22"/>
        <end position="155"/>
    </location>
</feature>
<name>A0A2T1A7B2_TRISK</name>
<sequence length="155" mass="16675">MKRFALTTAAISALMAAPAMADLNTAEAQTFKEMKEFYPALDRKVFEQVDVNKDGVADMAEVDEAEQSGVLNEELSVAPDNGTYDPSPNGVDEAGALTFSELKEEYPSLTKKVFEEVDVNKDGVADMAEIDEAELSDVLEPGIGNTAEGQSYNQG</sequence>
<gene>
    <name evidence="4" type="ORF">CLV89_12420</name>
</gene>
<protein>
    <submittedName>
        <fullName evidence="4">EF hand domain-containing protein</fullName>
    </submittedName>
</protein>
<evidence type="ECO:0000256" key="2">
    <source>
        <dbReference type="SAM" id="SignalP"/>
    </source>
</evidence>
<feature type="domain" description="EF-hand" evidence="3">
    <location>
        <begin position="111"/>
        <end position="129"/>
    </location>
</feature>
<accession>A0A2T1A7B2</accession>
<dbReference type="InterPro" id="IPR011992">
    <property type="entry name" value="EF-hand-dom_pair"/>
</dbReference>
<dbReference type="AlphaFoldDB" id="A0A2T1A7B2"/>
<evidence type="ECO:0000259" key="3">
    <source>
        <dbReference type="Pfam" id="PF13202"/>
    </source>
</evidence>
<reference evidence="4 5" key="1">
    <citation type="submission" date="2018-03" db="EMBL/GenBank/DDBJ databases">
        <title>Genomic Encyclopedia of Archaeal and Bacterial Type Strains, Phase II (KMG-II): from individual species to whole genera.</title>
        <authorList>
            <person name="Goeker M."/>
        </authorList>
    </citation>
    <scope>NUCLEOTIDE SEQUENCE [LARGE SCALE GENOMIC DNA]</scope>
    <source>
        <strain evidence="4 5">DSM 25328</strain>
    </source>
</reference>
<dbReference type="Pfam" id="PF13202">
    <property type="entry name" value="EF-hand_5"/>
    <property type="match status" value="2"/>
</dbReference>
<evidence type="ECO:0000256" key="1">
    <source>
        <dbReference type="SAM" id="MobiDB-lite"/>
    </source>
</evidence>
<dbReference type="InterPro" id="IPR002048">
    <property type="entry name" value="EF_hand_dom"/>
</dbReference>
<dbReference type="Proteomes" id="UP000237718">
    <property type="component" value="Unassembled WGS sequence"/>
</dbReference>
<dbReference type="RefSeq" id="WP_106165505.1">
    <property type="nucleotide sequence ID" value="NZ_JBLWVM010000040.1"/>
</dbReference>